<organism evidence="2 3">
    <name type="scientific">Penicillium subrubescens</name>
    <dbReference type="NCBI Taxonomy" id="1316194"/>
    <lineage>
        <taxon>Eukaryota</taxon>
        <taxon>Fungi</taxon>
        <taxon>Dikarya</taxon>
        <taxon>Ascomycota</taxon>
        <taxon>Pezizomycotina</taxon>
        <taxon>Eurotiomycetes</taxon>
        <taxon>Eurotiomycetidae</taxon>
        <taxon>Eurotiales</taxon>
        <taxon>Aspergillaceae</taxon>
        <taxon>Penicillium</taxon>
    </lineage>
</organism>
<accession>A0A1Q5T5R3</accession>
<evidence type="ECO:0000256" key="1">
    <source>
        <dbReference type="SAM" id="Phobius"/>
    </source>
</evidence>
<feature type="transmembrane region" description="Helical" evidence="1">
    <location>
        <begin position="296"/>
        <end position="316"/>
    </location>
</feature>
<proteinExistence type="predicted"/>
<dbReference type="AlphaFoldDB" id="A0A1Q5T5R3"/>
<keyword evidence="1" id="KW-0812">Transmembrane</keyword>
<keyword evidence="1" id="KW-1133">Transmembrane helix</keyword>
<comment type="caution">
    <text evidence="2">The sequence shown here is derived from an EMBL/GenBank/DDBJ whole genome shotgun (WGS) entry which is preliminary data.</text>
</comment>
<dbReference type="OrthoDB" id="5429716at2759"/>
<evidence type="ECO:0000313" key="2">
    <source>
        <dbReference type="EMBL" id="OKO95564.1"/>
    </source>
</evidence>
<name>A0A1Q5T5R3_9EURO</name>
<gene>
    <name evidence="2" type="ORF">PENSUB_11076</name>
</gene>
<evidence type="ECO:0000313" key="3">
    <source>
        <dbReference type="Proteomes" id="UP000186955"/>
    </source>
</evidence>
<sequence length="317" mass="33111">MNSPISVSDGLWTFTNYGPLTTTFTPVPSCTGPDARRLGNFNNGQVIINYAVQCTNNIGTDDNCWPAPTTTQSPFPTPPNGRYWEGIGGYYSPGLYCPKGWETVGVAARDAGSSLSSSGALSTTTVVETFSRSGTETGFFTEPTGDNAGSMLKGVLEPKQTMAVCCPSSFTADIEGGGCYSIEPSYTPTAACWSDVGLFYENTENTITYTSGTKIITSVSEGPTSTTYKNETRSFTFPSSDASQFTGMVYVAMLTLVHKESDLVSATSAAKATGSKATSNAAVRLGGVRHEEGSNGIVGVVGVVMAAMGLGAAILFQ</sequence>
<dbReference type="EMBL" id="MNBE01000702">
    <property type="protein sequence ID" value="OKO95564.1"/>
    <property type="molecule type" value="Genomic_DNA"/>
</dbReference>
<dbReference type="Proteomes" id="UP000186955">
    <property type="component" value="Unassembled WGS sequence"/>
</dbReference>
<protein>
    <submittedName>
        <fullName evidence="2">Uncharacterized protein</fullName>
    </submittedName>
</protein>
<keyword evidence="1" id="KW-0472">Membrane</keyword>
<keyword evidence="3" id="KW-1185">Reference proteome</keyword>
<reference evidence="2 3" key="1">
    <citation type="submission" date="2016-10" db="EMBL/GenBank/DDBJ databases">
        <title>Genome sequence of the ascomycete fungus Penicillium subrubescens.</title>
        <authorList>
            <person name="De Vries R.P."/>
            <person name="Peng M."/>
            <person name="Dilokpimol A."/>
            <person name="Hilden K."/>
            <person name="Makela M.R."/>
            <person name="Grigoriev I."/>
            <person name="Riley R."/>
            <person name="Granchi Z."/>
        </authorList>
    </citation>
    <scope>NUCLEOTIDE SEQUENCE [LARGE SCALE GENOMIC DNA]</scope>
    <source>
        <strain evidence="2 3">CBS 132785</strain>
    </source>
</reference>